<dbReference type="Proteomes" id="UP000664032">
    <property type="component" value="Unassembled WGS sequence"/>
</dbReference>
<proteinExistence type="predicted"/>
<evidence type="ECO:0000313" key="2">
    <source>
        <dbReference type="Proteomes" id="UP000664032"/>
    </source>
</evidence>
<evidence type="ECO:0000313" key="1">
    <source>
        <dbReference type="EMBL" id="KAH9476246.1"/>
    </source>
</evidence>
<keyword evidence="2" id="KW-1185">Reference proteome</keyword>
<accession>A0ACB8GM14</accession>
<name>A0ACB8GM14_PSICU</name>
<protein>
    <submittedName>
        <fullName evidence="1">Uncharacterized protein</fullName>
    </submittedName>
</protein>
<sequence length="264" mass="30300">MEIAMSNARQQKIEGGIVDDNYKKLQKLLKTVIREKNIDAFIQQTPHYQEGHWQVDGVQNRRVLIDSGPGTSIYSQREPSHFVTFQTASSALACIGTHLFQSINVIQKERYGEHARPHDYLDDFESFFYMILWICNMYHRPNQSIKDGPGVLVYWDSPDPIIAASVKTKFLMYPTVNIAPYFHTLLGMIKDMAMFLFKHAIQKEDESISKEPRKPFLSLLEASNADYNTFIGFIEKAIDNCELEDFDLSVSSPQPKPITPPHHS</sequence>
<reference evidence="1" key="1">
    <citation type="submission" date="2021-10" db="EMBL/GenBank/DDBJ databases">
        <title>Psilocybe cubensis genome.</title>
        <authorList>
            <person name="Mckernan K.J."/>
            <person name="Crawford S."/>
            <person name="Trippe A."/>
            <person name="Kane L.T."/>
            <person name="Mclaughlin S."/>
        </authorList>
    </citation>
    <scope>NUCLEOTIDE SEQUENCE</scope>
    <source>
        <strain evidence="1">MGC-MH-2018</strain>
    </source>
</reference>
<dbReference type="EMBL" id="JAFIQS020000011">
    <property type="protein sequence ID" value="KAH9476246.1"/>
    <property type="molecule type" value="Genomic_DNA"/>
</dbReference>
<gene>
    <name evidence="1" type="ORF">JR316_0011817</name>
</gene>
<comment type="caution">
    <text evidence="1">The sequence shown here is derived from an EMBL/GenBank/DDBJ whole genome shotgun (WGS) entry which is preliminary data.</text>
</comment>
<organism evidence="1 2">
    <name type="scientific">Psilocybe cubensis</name>
    <name type="common">Psychedelic mushroom</name>
    <name type="synonym">Stropharia cubensis</name>
    <dbReference type="NCBI Taxonomy" id="181762"/>
    <lineage>
        <taxon>Eukaryota</taxon>
        <taxon>Fungi</taxon>
        <taxon>Dikarya</taxon>
        <taxon>Basidiomycota</taxon>
        <taxon>Agaricomycotina</taxon>
        <taxon>Agaricomycetes</taxon>
        <taxon>Agaricomycetidae</taxon>
        <taxon>Agaricales</taxon>
        <taxon>Agaricineae</taxon>
        <taxon>Strophariaceae</taxon>
        <taxon>Psilocybe</taxon>
    </lineage>
</organism>